<dbReference type="STRING" id="574650.SAMN04487966_103162"/>
<feature type="transmembrane region" description="Helical" evidence="1">
    <location>
        <begin position="48"/>
        <end position="69"/>
    </location>
</feature>
<keyword evidence="3" id="KW-1185">Reference proteome</keyword>
<dbReference type="EMBL" id="FPCG01000003">
    <property type="protein sequence ID" value="SFV22021.1"/>
    <property type="molecule type" value="Genomic_DNA"/>
</dbReference>
<protein>
    <submittedName>
        <fullName evidence="2">MFS transporter, MHS family, alpha-ketoglutarate permease</fullName>
    </submittedName>
</protein>
<accession>A0A1I7MJA8</accession>
<evidence type="ECO:0000313" key="3">
    <source>
        <dbReference type="Proteomes" id="UP000198881"/>
    </source>
</evidence>
<organism evidence="2 3">
    <name type="scientific">Micrococcus terreus</name>
    <dbReference type="NCBI Taxonomy" id="574650"/>
    <lineage>
        <taxon>Bacteria</taxon>
        <taxon>Bacillati</taxon>
        <taxon>Actinomycetota</taxon>
        <taxon>Actinomycetes</taxon>
        <taxon>Micrococcales</taxon>
        <taxon>Micrococcaceae</taxon>
        <taxon>Micrococcus</taxon>
    </lineage>
</organism>
<sequence length="79" mass="8351">MNALVGSSFLSLFLPAAVMLVLPYAVAVAVFGGTAPYLQNWISITYSVTAFSVYVIVLLLISTGVALTLPETRARDLTA</sequence>
<proteinExistence type="predicted"/>
<name>A0A1I7MJA8_9MICC</name>
<gene>
    <name evidence="2" type="ORF">SAMN04487966_103162</name>
</gene>
<keyword evidence="1" id="KW-1133">Transmembrane helix</keyword>
<evidence type="ECO:0000313" key="2">
    <source>
        <dbReference type="EMBL" id="SFV22021.1"/>
    </source>
</evidence>
<keyword evidence="1" id="KW-0472">Membrane</keyword>
<dbReference type="AlphaFoldDB" id="A0A1I7MJA8"/>
<reference evidence="2 3" key="1">
    <citation type="submission" date="2016-10" db="EMBL/GenBank/DDBJ databases">
        <authorList>
            <person name="de Groot N.N."/>
        </authorList>
    </citation>
    <scope>NUCLEOTIDE SEQUENCE [LARGE SCALE GENOMIC DNA]</scope>
    <source>
        <strain evidence="2 3">CGMCC 1.7054</strain>
    </source>
</reference>
<evidence type="ECO:0000256" key="1">
    <source>
        <dbReference type="SAM" id="Phobius"/>
    </source>
</evidence>
<dbReference type="Proteomes" id="UP000198881">
    <property type="component" value="Unassembled WGS sequence"/>
</dbReference>
<keyword evidence="1" id="KW-0812">Transmembrane</keyword>